<name>A0ABV3X0H1_9HYPH</name>
<dbReference type="Gene3D" id="1.10.3290.10">
    <property type="entry name" value="Fido-like domain"/>
    <property type="match status" value="1"/>
</dbReference>
<dbReference type="PROSITE" id="PS51459">
    <property type="entry name" value="FIDO"/>
    <property type="match status" value="1"/>
</dbReference>
<dbReference type="EMBL" id="JAZHFV010000013">
    <property type="protein sequence ID" value="MEX4010428.1"/>
    <property type="molecule type" value="Genomic_DNA"/>
</dbReference>
<dbReference type="Pfam" id="PF02661">
    <property type="entry name" value="Fic"/>
    <property type="match status" value="1"/>
</dbReference>
<comment type="caution">
    <text evidence="2">The sequence shown here is derived from an EMBL/GenBank/DDBJ whole genome shotgun (WGS) entry which is preliminary data.</text>
</comment>
<dbReference type="InterPro" id="IPR040198">
    <property type="entry name" value="Fido_containing"/>
</dbReference>
<dbReference type="InterPro" id="IPR003812">
    <property type="entry name" value="Fido"/>
</dbReference>
<keyword evidence="3" id="KW-1185">Reference proteome</keyword>
<dbReference type="SUPFAM" id="SSF140931">
    <property type="entry name" value="Fic-like"/>
    <property type="match status" value="1"/>
</dbReference>
<dbReference type="InterPro" id="IPR036597">
    <property type="entry name" value="Fido-like_dom_sf"/>
</dbReference>
<organism evidence="2 3">
    <name type="scientific">Neoaquamicrobium sediminum</name>
    <dbReference type="NCBI Taxonomy" id="1849104"/>
    <lineage>
        <taxon>Bacteria</taxon>
        <taxon>Pseudomonadati</taxon>
        <taxon>Pseudomonadota</taxon>
        <taxon>Alphaproteobacteria</taxon>
        <taxon>Hyphomicrobiales</taxon>
        <taxon>Phyllobacteriaceae</taxon>
        <taxon>Neoaquamicrobium</taxon>
    </lineage>
</organism>
<evidence type="ECO:0000259" key="1">
    <source>
        <dbReference type="PROSITE" id="PS51459"/>
    </source>
</evidence>
<protein>
    <submittedName>
        <fullName evidence="2">Fic family protein</fullName>
    </submittedName>
</protein>
<dbReference type="PANTHER" id="PTHR13504:SF38">
    <property type="entry name" value="FIDO DOMAIN-CONTAINING PROTEIN"/>
    <property type="match status" value="1"/>
</dbReference>
<proteinExistence type="predicted"/>
<accession>A0ABV3X0H1</accession>
<gene>
    <name evidence="2" type="ORF">V1479_24215</name>
</gene>
<dbReference type="Proteomes" id="UP001559025">
    <property type="component" value="Unassembled WGS sequence"/>
</dbReference>
<dbReference type="PANTHER" id="PTHR13504">
    <property type="entry name" value="FIDO DOMAIN-CONTAINING PROTEIN DDB_G0283145"/>
    <property type="match status" value="1"/>
</dbReference>
<sequence length="520" mass="57217">MTPNELLATSLNELRGITETGTRSVIRSDALSRVHRERLTKTGFVEEIMRGWLAVNSRPSDRRRVDAAWSTVYWEFIREYLSDRFGQDWCLSAESSVALWAENWSIAKQIIVRSPAANNQLVELPGNTSLYLLRVAAVGDAVEHGGQRVMTKEAAVINSAKVSWTTAPTDLIAVIGSVRGSADLLRILLPNGMSTVAGRIAGALRHLGRGRDADEVLSSMAAAGYNVLEENPLDDRAHALLDTRKAAAPAATRIRNMWARMAPDAVAAIDVEATLINDIDGYMDEIEERYVADALNSLSIEGYQVSEELIDRVRSGSGNPEEHAGDADARNAMAAKGYRLAFEEVKADIQKILEGAPSGELLSDRHQDWFRAMFQPSVQAGIIAAHRLAGYRDHNVYLRGSSHVPLPPHAIMDAMEALFECIGDEPDPRVKAVVAPFLFTYIHPFPDGNGRCGRFLMNTLLAEAGLPWTVVPLDQRDRYMAALEEASQHENIRPLATFIGELVKAPPPPRPSETAWSRKP</sequence>
<evidence type="ECO:0000313" key="3">
    <source>
        <dbReference type="Proteomes" id="UP001559025"/>
    </source>
</evidence>
<feature type="domain" description="Fido" evidence="1">
    <location>
        <begin position="357"/>
        <end position="501"/>
    </location>
</feature>
<evidence type="ECO:0000313" key="2">
    <source>
        <dbReference type="EMBL" id="MEX4010428.1"/>
    </source>
</evidence>
<reference evidence="2 3" key="1">
    <citation type="submission" date="2024-01" db="EMBL/GenBank/DDBJ databases">
        <title>New evidence supports the origin of RcGTA from prophage.</title>
        <authorList>
            <person name="Xu Y."/>
            <person name="Liu B."/>
            <person name="Chen F."/>
        </authorList>
    </citation>
    <scope>NUCLEOTIDE SEQUENCE [LARGE SCALE GENOMIC DNA]</scope>
    <source>
        <strain evidence="2 3">CBW1107-2</strain>
    </source>
</reference>